<comment type="caution">
    <text evidence="1">The sequence shown here is derived from an EMBL/GenBank/DDBJ whole genome shotgun (WGS) entry which is preliminary data.</text>
</comment>
<sequence length="120" mass="13538">MVMRCWRGRRGGRRGDQRVSYSETRTFKGVNQQDVENFVTEKLGGQLKLAGTGRSGALSYHLPKQHGSVKLASGRFGRTWTRGSIMYYPKTGTMQIRTPAAKAKVNILEVWTKYQEALAQ</sequence>
<evidence type="ECO:0000313" key="1">
    <source>
        <dbReference type="EMBL" id="CAI3972361.1"/>
    </source>
</evidence>
<reference evidence="2" key="2">
    <citation type="submission" date="2024-04" db="EMBL/GenBank/DDBJ databases">
        <authorList>
            <person name="Chen Y."/>
            <person name="Shah S."/>
            <person name="Dougan E. K."/>
            <person name="Thang M."/>
            <person name="Chan C."/>
        </authorList>
    </citation>
    <scope>NUCLEOTIDE SEQUENCE [LARGE SCALE GENOMIC DNA]</scope>
</reference>
<reference evidence="1" key="1">
    <citation type="submission" date="2022-10" db="EMBL/GenBank/DDBJ databases">
        <authorList>
            <person name="Chen Y."/>
            <person name="Dougan E. K."/>
            <person name="Chan C."/>
            <person name="Rhodes N."/>
            <person name="Thang M."/>
        </authorList>
    </citation>
    <scope>NUCLEOTIDE SEQUENCE</scope>
</reference>
<keyword evidence="3" id="KW-1185">Reference proteome</keyword>
<name>A0A9P1BFB7_9DINO</name>
<dbReference type="EMBL" id="CAMXCT010000005">
    <property type="protein sequence ID" value="CAI3972361.1"/>
    <property type="molecule type" value="Genomic_DNA"/>
</dbReference>
<protein>
    <submittedName>
        <fullName evidence="1">Uncharacterized protein</fullName>
    </submittedName>
</protein>
<dbReference type="Proteomes" id="UP001152797">
    <property type="component" value="Unassembled WGS sequence"/>
</dbReference>
<evidence type="ECO:0000313" key="2">
    <source>
        <dbReference type="EMBL" id="CAL1125736.1"/>
    </source>
</evidence>
<dbReference type="AlphaFoldDB" id="A0A9P1BFB7"/>
<accession>A0A9P1BFB7</accession>
<evidence type="ECO:0000313" key="3">
    <source>
        <dbReference type="Proteomes" id="UP001152797"/>
    </source>
</evidence>
<dbReference type="EMBL" id="CAMXCT030000005">
    <property type="protein sequence ID" value="CAL4759673.1"/>
    <property type="molecule type" value="Genomic_DNA"/>
</dbReference>
<dbReference type="EMBL" id="CAMXCT020000005">
    <property type="protein sequence ID" value="CAL1125736.1"/>
    <property type="molecule type" value="Genomic_DNA"/>
</dbReference>
<gene>
    <name evidence="1" type="ORF">C1SCF055_LOCUS949</name>
</gene>
<organism evidence="1">
    <name type="scientific">Cladocopium goreaui</name>
    <dbReference type="NCBI Taxonomy" id="2562237"/>
    <lineage>
        <taxon>Eukaryota</taxon>
        <taxon>Sar</taxon>
        <taxon>Alveolata</taxon>
        <taxon>Dinophyceae</taxon>
        <taxon>Suessiales</taxon>
        <taxon>Symbiodiniaceae</taxon>
        <taxon>Cladocopium</taxon>
    </lineage>
</organism>
<proteinExistence type="predicted"/>